<comment type="caution">
    <text evidence="2">The sequence shown here is derived from an EMBL/GenBank/DDBJ whole genome shotgun (WGS) entry which is preliminary data.</text>
</comment>
<accession>A0A7C9KL13</accession>
<evidence type="ECO:0008006" key="4">
    <source>
        <dbReference type="Google" id="ProtNLM"/>
    </source>
</evidence>
<proteinExistence type="predicted"/>
<sequence>MINRFLSIALGAALVGAAAAPAMAADSVCTRTPEQIRTLAVSASADNARKALNLVNIGEKLCDAGARGEAGKKFSAAAKLLGTDLAAVNAAPTAQ</sequence>
<evidence type="ECO:0000313" key="2">
    <source>
        <dbReference type="EMBL" id="MQT16004.1"/>
    </source>
</evidence>
<keyword evidence="1" id="KW-0732">Signal</keyword>
<evidence type="ECO:0000256" key="1">
    <source>
        <dbReference type="SAM" id="SignalP"/>
    </source>
</evidence>
<reference evidence="2 3" key="1">
    <citation type="submission" date="2019-09" db="EMBL/GenBank/DDBJ databases">
        <title>Polymorphobacter sp. isolated from a lake in China.</title>
        <authorList>
            <person name="Liu Z."/>
        </authorList>
    </citation>
    <scope>NUCLEOTIDE SEQUENCE [LARGE SCALE GENOMIC DNA]</scope>
    <source>
        <strain evidence="2 3">D40P</strain>
    </source>
</reference>
<keyword evidence="3" id="KW-1185">Reference proteome</keyword>
<gene>
    <name evidence="2" type="ORF">F3168_01835</name>
</gene>
<dbReference type="Proteomes" id="UP000481327">
    <property type="component" value="Unassembled WGS sequence"/>
</dbReference>
<feature type="signal peptide" evidence="1">
    <location>
        <begin position="1"/>
        <end position="24"/>
    </location>
</feature>
<protein>
    <recommendedName>
        <fullName evidence="4">DUF3718 domain-containing protein</fullName>
    </recommendedName>
</protein>
<evidence type="ECO:0000313" key="3">
    <source>
        <dbReference type="Proteomes" id="UP000481327"/>
    </source>
</evidence>
<dbReference type="EMBL" id="WIOL01000001">
    <property type="protein sequence ID" value="MQT16004.1"/>
    <property type="molecule type" value="Genomic_DNA"/>
</dbReference>
<feature type="chain" id="PRO_5028909624" description="DUF3718 domain-containing protein" evidence="1">
    <location>
        <begin position="25"/>
        <end position="95"/>
    </location>
</feature>
<dbReference type="AlphaFoldDB" id="A0A7C9KL13"/>
<name>A0A7C9KL13_9SPHN</name>
<dbReference type="RefSeq" id="WP_152576457.1">
    <property type="nucleotide sequence ID" value="NZ_JAATJI010000001.1"/>
</dbReference>
<organism evidence="2 3">
    <name type="scientific">Sandarakinorhabdus fusca</name>
    <dbReference type="NCBI Taxonomy" id="1439888"/>
    <lineage>
        <taxon>Bacteria</taxon>
        <taxon>Pseudomonadati</taxon>
        <taxon>Pseudomonadota</taxon>
        <taxon>Alphaproteobacteria</taxon>
        <taxon>Sphingomonadales</taxon>
        <taxon>Sphingosinicellaceae</taxon>
        <taxon>Sandarakinorhabdus</taxon>
    </lineage>
</organism>